<feature type="region of interest" description="Disordered" evidence="1">
    <location>
        <begin position="104"/>
        <end position="155"/>
    </location>
</feature>
<gene>
    <name evidence="2" type="ORF">DSTB1V02_LOCUS8058</name>
</gene>
<protein>
    <submittedName>
        <fullName evidence="2">Uncharacterized protein</fullName>
    </submittedName>
</protein>
<dbReference type="EMBL" id="CAJPEV010001755">
    <property type="protein sequence ID" value="CAG0894204.1"/>
    <property type="molecule type" value="Genomic_DNA"/>
</dbReference>
<proteinExistence type="predicted"/>
<evidence type="ECO:0000313" key="3">
    <source>
        <dbReference type="Proteomes" id="UP000677054"/>
    </source>
</evidence>
<feature type="compositionally biased region" description="Acidic residues" evidence="1">
    <location>
        <begin position="144"/>
        <end position="155"/>
    </location>
</feature>
<name>A0A7R8XIC7_9CRUS</name>
<organism evidence="2">
    <name type="scientific">Darwinula stevensoni</name>
    <dbReference type="NCBI Taxonomy" id="69355"/>
    <lineage>
        <taxon>Eukaryota</taxon>
        <taxon>Metazoa</taxon>
        <taxon>Ecdysozoa</taxon>
        <taxon>Arthropoda</taxon>
        <taxon>Crustacea</taxon>
        <taxon>Oligostraca</taxon>
        <taxon>Ostracoda</taxon>
        <taxon>Podocopa</taxon>
        <taxon>Podocopida</taxon>
        <taxon>Darwinulocopina</taxon>
        <taxon>Darwinuloidea</taxon>
        <taxon>Darwinulidae</taxon>
        <taxon>Darwinula</taxon>
    </lineage>
</organism>
<sequence>MHIICDACMEELRTPTCPKCQEVFTWRKTSLARSLFPREHAYAVIGSKSNVSLPSSITTVKDLFRGLWKPEEWILSDLRHLKICDLPENINLVSFVNVELDNDEVSSGTATSATQYPPDSSQESNTEEYWETESGSRLSLADSTTEEFVEDMDET</sequence>
<reference evidence="2" key="1">
    <citation type="submission" date="2020-11" db="EMBL/GenBank/DDBJ databases">
        <authorList>
            <person name="Tran Van P."/>
        </authorList>
    </citation>
    <scope>NUCLEOTIDE SEQUENCE</scope>
</reference>
<feature type="compositionally biased region" description="Polar residues" evidence="1">
    <location>
        <begin position="105"/>
        <end position="124"/>
    </location>
</feature>
<dbReference type="Proteomes" id="UP000677054">
    <property type="component" value="Unassembled WGS sequence"/>
</dbReference>
<dbReference type="AlphaFoldDB" id="A0A7R8XIC7"/>
<keyword evidence="3" id="KW-1185">Reference proteome</keyword>
<dbReference type="EMBL" id="LR901272">
    <property type="protein sequence ID" value="CAD7248238.1"/>
    <property type="molecule type" value="Genomic_DNA"/>
</dbReference>
<accession>A0A7R8XIC7</accession>
<evidence type="ECO:0000313" key="2">
    <source>
        <dbReference type="EMBL" id="CAD7248238.1"/>
    </source>
</evidence>
<evidence type="ECO:0000256" key="1">
    <source>
        <dbReference type="SAM" id="MobiDB-lite"/>
    </source>
</evidence>
<feature type="compositionally biased region" description="Polar residues" evidence="1">
    <location>
        <begin position="133"/>
        <end position="143"/>
    </location>
</feature>